<organism evidence="2 3">
    <name type="scientific">Streptomyces minutiscleroticus</name>
    <dbReference type="NCBI Taxonomy" id="68238"/>
    <lineage>
        <taxon>Bacteria</taxon>
        <taxon>Bacillati</taxon>
        <taxon>Actinomycetota</taxon>
        <taxon>Actinomycetes</taxon>
        <taxon>Kitasatosporales</taxon>
        <taxon>Streptomycetaceae</taxon>
        <taxon>Streptomyces</taxon>
    </lineage>
</organism>
<dbReference type="Gene3D" id="3.40.250.10">
    <property type="entry name" value="Rhodanese-like domain"/>
    <property type="match status" value="1"/>
</dbReference>
<evidence type="ECO:0000313" key="3">
    <source>
        <dbReference type="Proteomes" id="UP000619244"/>
    </source>
</evidence>
<dbReference type="AlphaFoldDB" id="A0A918P2P9"/>
<sequence>MSTTALTPQQAHDRLGELTVVDVRTPGEYAAGHLPGAHNVPLDLLDEALPVLEDVADRGGLLLVCASGARSAQAGERLAGRGVDAATLTGGTTAWARQGYDIDRPVGAVRTTWAMERQVRLAAGSLVLAGLLAGRRLPKARLLSAGVACGLVFSAVTDTCGMARVLSKLPYNRARDTDLDSTLTALRG</sequence>
<evidence type="ECO:0000259" key="1">
    <source>
        <dbReference type="PROSITE" id="PS50206"/>
    </source>
</evidence>
<dbReference type="Gene3D" id="6.10.140.1340">
    <property type="match status" value="1"/>
</dbReference>
<accession>A0A918P2P9</accession>
<dbReference type="PANTHER" id="PTHR45431:SF3">
    <property type="entry name" value="RHODANESE-LIKE DOMAIN-CONTAINING PROTEIN 15, CHLOROPLASTIC"/>
    <property type="match status" value="1"/>
</dbReference>
<reference evidence="2" key="2">
    <citation type="submission" date="2020-09" db="EMBL/GenBank/DDBJ databases">
        <authorList>
            <person name="Sun Q."/>
            <person name="Ohkuma M."/>
        </authorList>
    </citation>
    <scope>NUCLEOTIDE SEQUENCE</scope>
    <source>
        <strain evidence="2">JCM 4790</strain>
    </source>
</reference>
<dbReference type="Pfam" id="PF11127">
    <property type="entry name" value="YgaP-like_TM"/>
    <property type="match status" value="1"/>
</dbReference>
<dbReference type="InterPro" id="IPR036873">
    <property type="entry name" value="Rhodanese-like_dom_sf"/>
</dbReference>
<dbReference type="InterPro" id="IPR001763">
    <property type="entry name" value="Rhodanese-like_dom"/>
</dbReference>
<gene>
    <name evidence="2" type="ORF">GCM10010358_79040</name>
</gene>
<dbReference type="InterPro" id="IPR001307">
    <property type="entry name" value="Thiosulphate_STrfase_CS"/>
</dbReference>
<dbReference type="EMBL" id="BMVU01000100">
    <property type="protein sequence ID" value="GGY15303.1"/>
    <property type="molecule type" value="Genomic_DNA"/>
</dbReference>
<dbReference type="Proteomes" id="UP000619244">
    <property type="component" value="Unassembled WGS sequence"/>
</dbReference>
<dbReference type="PROSITE" id="PS00380">
    <property type="entry name" value="RHODANESE_1"/>
    <property type="match status" value="1"/>
</dbReference>
<dbReference type="Pfam" id="PF00581">
    <property type="entry name" value="Rhodanese"/>
    <property type="match status" value="1"/>
</dbReference>
<dbReference type="InterPro" id="IPR021309">
    <property type="entry name" value="YgaP-like_TM"/>
</dbReference>
<proteinExistence type="predicted"/>
<dbReference type="InterPro" id="IPR052367">
    <property type="entry name" value="Thiosulfate_ST/Rhodanese-like"/>
</dbReference>
<evidence type="ECO:0000313" key="2">
    <source>
        <dbReference type="EMBL" id="GGY15303.1"/>
    </source>
</evidence>
<dbReference type="PANTHER" id="PTHR45431">
    <property type="entry name" value="RHODANESE-LIKE DOMAIN-CONTAINING PROTEIN 15, CHLOROPLASTIC"/>
    <property type="match status" value="1"/>
</dbReference>
<dbReference type="CDD" id="cd00158">
    <property type="entry name" value="RHOD"/>
    <property type="match status" value="1"/>
</dbReference>
<dbReference type="PROSITE" id="PS50206">
    <property type="entry name" value="RHODANESE_3"/>
    <property type="match status" value="1"/>
</dbReference>
<dbReference type="SMART" id="SM00450">
    <property type="entry name" value="RHOD"/>
    <property type="match status" value="1"/>
</dbReference>
<protein>
    <submittedName>
        <fullName evidence="2">Transporter</fullName>
    </submittedName>
</protein>
<feature type="domain" description="Rhodanese" evidence="1">
    <location>
        <begin position="14"/>
        <end position="104"/>
    </location>
</feature>
<reference evidence="2" key="1">
    <citation type="journal article" date="2014" name="Int. J. Syst. Evol. Microbiol.">
        <title>Complete genome sequence of Corynebacterium casei LMG S-19264T (=DSM 44701T), isolated from a smear-ripened cheese.</title>
        <authorList>
            <consortium name="US DOE Joint Genome Institute (JGI-PGF)"/>
            <person name="Walter F."/>
            <person name="Albersmeier A."/>
            <person name="Kalinowski J."/>
            <person name="Ruckert C."/>
        </authorList>
    </citation>
    <scope>NUCLEOTIDE SEQUENCE</scope>
    <source>
        <strain evidence="2">JCM 4790</strain>
    </source>
</reference>
<name>A0A918P2P9_9ACTN</name>
<dbReference type="GO" id="GO:0004792">
    <property type="term" value="F:thiosulfate-cyanide sulfurtransferase activity"/>
    <property type="evidence" value="ECO:0007669"/>
    <property type="project" value="InterPro"/>
</dbReference>
<dbReference type="RefSeq" id="WP_190195085.1">
    <property type="nucleotide sequence ID" value="NZ_BMVU01000100.1"/>
</dbReference>
<comment type="caution">
    <text evidence="2">The sequence shown here is derived from an EMBL/GenBank/DDBJ whole genome shotgun (WGS) entry which is preliminary data.</text>
</comment>
<dbReference type="SUPFAM" id="SSF52821">
    <property type="entry name" value="Rhodanese/Cell cycle control phosphatase"/>
    <property type="match status" value="1"/>
</dbReference>
<keyword evidence="3" id="KW-1185">Reference proteome</keyword>